<reference evidence="2 3" key="1">
    <citation type="journal article" date="2017" name="Chemistry">
        <title>Isolation, Biosynthesis and Chemical Modifications of Rubterolones A-F: Rare Tropolone Alkaloids from Actinomadura sp. 5-2.</title>
        <authorList>
            <person name="Guo H."/>
            <person name="Benndorf R."/>
            <person name="Leichnitz D."/>
            <person name="Klassen J.L."/>
            <person name="Vollmers J."/>
            <person name="Gorls H."/>
            <person name="Steinacker M."/>
            <person name="Weigel C."/>
            <person name="Dahse H.M."/>
            <person name="Kaster A.K."/>
            <person name="de Beer Z.W."/>
            <person name="Poulsen M."/>
            <person name="Beemelmanns C."/>
        </authorList>
    </citation>
    <scope>NUCLEOTIDE SEQUENCE [LARGE SCALE GENOMIC DNA]</scope>
    <source>
        <strain evidence="2 3">5-2</strain>
    </source>
</reference>
<comment type="caution">
    <text evidence="2">The sequence shown here is derived from an EMBL/GenBank/DDBJ whole genome shotgun (WGS) entry which is preliminary data.</text>
</comment>
<dbReference type="Proteomes" id="UP000242367">
    <property type="component" value="Unassembled WGS sequence"/>
</dbReference>
<feature type="region of interest" description="Disordered" evidence="1">
    <location>
        <begin position="264"/>
        <end position="319"/>
    </location>
</feature>
<proteinExistence type="predicted"/>
<feature type="compositionally biased region" description="Polar residues" evidence="1">
    <location>
        <begin position="280"/>
        <end position="289"/>
    </location>
</feature>
<dbReference type="EMBL" id="MTBP01000001">
    <property type="protein sequence ID" value="POM27623.1"/>
    <property type="molecule type" value="Genomic_DNA"/>
</dbReference>
<gene>
    <name evidence="2" type="ORF">BTM25_20390</name>
</gene>
<sequence>MASDAADKPSLIVRMASRMKGEVPSGTLESFRRAGGVAYGEMHNAELLRRELAAAGADPWAAAPGTGSQLLCAWNAFVLQSIGEHLLDADYAADRWTAGHVPAVTHAQVTACFDRVEAWTSRARQAAGNADLDVNEIVPLPDHLPAWAEADPCPLPHLRGMLAATRAIRGHADVALGVFLHTVGTGHERDADVRRLRQLAADAATAADYAEGLLEADPEPDLHEAIELRLQNALEGYYHLGQLVAMPVLIAGYRNDRLGMTAGRARVRRASRPAPADAGTSDTEQSSPAMPTPLAMPPSRTARGPRGTPTPRSGQATSAVPAEGTLVLPGSPAFDPWCLTSPHLLPRLREDPRALRDVVEFWRVDPDPAKTLRIGAEIDAARADGSIGYAVDARDEPLGAFSICPWSPVYAVHRKVTIAGRRLRPGRRFAFRAHVKGEFLHDLAVGNFVAAKETGRHDLERAVQPREPGDVGKLGVLETMPSRRWSLTAPHVVPKVSEDPAKAGVLDALWDADPDQRYTLRLQERIDAAWEAGRIDYARTRAGARLDPYWRCPWGAVYEVRRPVMIGGRGLDPRQKFVFRVGETEGGKFLKRISIGDFAPAGADGYCELVQHGI</sequence>
<accession>A0A2P4URF3</accession>
<keyword evidence="3" id="KW-1185">Reference proteome</keyword>
<dbReference type="RefSeq" id="WP_103562417.1">
    <property type="nucleotide sequence ID" value="NZ_MTBP01000001.1"/>
</dbReference>
<evidence type="ECO:0000256" key="1">
    <source>
        <dbReference type="SAM" id="MobiDB-lite"/>
    </source>
</evidence>
<name>A0A2P4URF3_9ACTN</name>
<dbReference type="AlphaFoldDB" id="A0A2P4URF3"/>
<protein>
    <submittedName>
        <fullName evidence="2">Uncharacterized protein</fullName>
    </submittedName>
</protein>
<evidence type="ECO:0000313" key="2">
    <source>
        <dbReference type="EMBL" id="POM27623.1"/>
    </source>
</evidence>
<organism evidence="2 3">
    <name type="scientific">Actinomadura rubteroloni</name>
    <dbReference type="NCBI Taxonomy" id="1926885"/>
    <lineage>
        <taxon>Bacteria</taxon>
        <taxon>Bacillati</taxon>
        <taxon>Actinomycetota</taxon>
        <taxon>Actinomycetes</taxon>
        <taxon>Streptosporangiales</taxon>
        <taxon>Thermomonosporaceae</taxon>
        <taxon>Actinomadura</taxon>
    </lineage>
</organism>
<evidence type="ECO:0000313" key="3">
    <source>
        <dbReference type="Proteomes" id="UP000242367"/>
    </source>
</evidence>